<sequence>MQGFAQRIGGMQRRGCFLTGCDTCSRTVTTLRRPLKHRKTDHHCTPTAFLSRTGSFLRPVFIFCFCLVVFCRKRDGVIRLRSVTRRSMTAELRATRLTMRRVRVGPYASFPPRKTSAEAPSVASVPGQ</sequence>
<proteinExistence type="predicted"/>
<keyword evidence="2" id="KW-0812">Transmembrane</keyword>
<organism evidence="3 4">
    <name type="scientific">Lentithecium fluviatile CBS 122367</name>
    <dbReference type="NCBI Taxonomy" id="1168545"/>
    <lineage>
        <taxon>Eukaryota</taxon>
        <taxon>Fungi</taxon>
        <taxon>Dikarya</taxon>
        <taxon>Ascomycota</taxon>
        <taxon>Pezizomycotina</taxon>
        <taxon>Dothideomycetes</taxon>
        <taxon>Pleosporomycetidae</taxon>
        <taxon>Pleosporales</taxon>
        <taxon>Massarineae</taxon>
        <taxon>Lentitheciaceae</taxon>
        <taxon>Lentithecium</taxon>
    </lineage>
</organism>
<evidence type="ECO:0000256" key="2">
    <source>
        <dbReference type="SAM" id="Phobius"/>
    </source>
</evidence>
<keyword evidence="2" id="KW-1133">Transmembrane helix</keyword>
<feature type="region of interest" description="Disordered" evidence="1">
    <location>
        <begin position="108"/>
        <end position="128"/>
    </location>
</feature>
<keyword evidence="2" id="KW-0472">Membrane</keyword>
<feature type="transmembrane region" description="Helical" evidence="2">
    <location>
        <begin position="55"/>
        <end position="71"/>
    </location>
</feature>
<evidence type="ECO:0000313" key="4">
    <source>
        <dbReference type="Proteomes" id="UP000799291"/>
    </source>
</evidence>
<name>A0A6G1IS42_9PLEO</name>
<protein>
    <submittedName>
        <fullName evidence="3">Uncharacterized protein</fullName>
    </submittedName>
</protein>
<evidence type="ECO:0000313" key="3">
    <source>
        <dbReference type="EMBL" id="KAF2680689.1"/>
    </source>
</evidence>
<dbReference type="Proteomes" id="UP000799291">
    <property type="component" value="Unassembled WGS sequence"/>
</dbReference>
<accession>A0A6G1IS42</accession>
<dbReference type="AlphaFoldDB" id="A0A6G1IS42"/>
<evidence type="ECO:0000256" key="1">
    <source>
        <dbReference type="SAM" id="MobiDB-lite"/>
    </source>
</evidence>
<keyword evidence="4" id="KW-1185">Reference proteome</keyword>
<gene>
    <name evidence="3" type="ORF">K458DRAFT_90959</name>
</gene>
<reference evidence="3" key="1">
    <citation type="journal article" date="2020" name="Stud. Mycol.">
        <title>101 Dothideomycetes genomes: a test case for predicting lifestyles and emergence of pathogens.</title>
        <authorList>
            <person name="Haridas S."/>
            <person name="Albert R."/>
            <person name="Binder M."/>
            <person name="Bloem J."/>
            <person name="Labutti K."/>
            <person name="Salamov A."/>
            <person name="Andreopoulos B."/>
            <person name="Baker S."/>
            <person name="Barry K."/>
            <person name="Bills G."/>
            <person name="Bluhm B."/>
            <person name="Cannon C."/>
            <person name="Castanera R."/>
            <person name="Culley D."/>
            <person name="Daum C."/>
            <person name="Ezra D."/>
            <person name="Gonzalez J."/>
            <person name="Henrissat B."/>
            <person name="Kuo A."/>
            <person name="Liang C."/>
            <person name="Lipzen A."/>
            <person name="Lutzoni F."/>
            <person name="Magnuson J."/>
            <person name="Mondo S."/>
            <person name="Nolan M."/>
            <person name="Ohm R."/>
            <person name="Pangilinan J."/>
            <person name="Park H.-J."/>
            <person name="Ramirez L."/>
            <person name="Alfaro M."/>
            <person name="Sun H."/>
            <person name="Tritt A."/>
            <person name="Yoshinaga Y."/>
            <person name="Zwiers L.-H."/>
            <person name="Turgeon B."/>
            <person name="Goodwin S."/>
            <person name="Spatafora J."/>
            <person name="Crous P."/>
            <person name="Grigoriev I."/>
        </authorList>
    </citation>
    <scope>NUCLEOTIDE SEQUENCE</scope>
    <source>
        <strain evidence="3">CBS 122367</strain>
    </source>
</reference>
<dbReference type="EMBL" id="MU005595">
    <property type="protein sequence ID" value="KAF2680689.1"/>
    <property type="molecule type" value="Genomic_DNA"/>
</dbReference>